<dbReference type="Proteomes" id="UP000189137">
    <property type="component" value="Unassembled WGS sequence"/>
</dbReference>
<dbReference type="GO" id="GO:0000150">
    <property type="term" value="F:DNA strand exchange activity"/>
    <property type="evidence" value="ECO:0007669"/>
    <property type="project" value="InterPro"/>
</dbReference>
<dbReference type="InterPro" id="IPR011109">
    <property type="entry name" value="DNA_bind_recombinase_dom"/>
</dbReference>
<dbReference type="Gene3D" id="3.40.50.1390">
    <property type="entry name" value="Resolvase, N-terminal catalytic domain"/>
    <property type="match status" value="1"/>
</dbReference>
<dbReference type="Gene3D" id="3.90.1750.20">
    <property type="entry name" value="Putative Large Serine Recombinase, Chain B, Domain 2"/>
    <property type="match status" value="1"/>
</dbReference>
<dbReference type="SUPFAM" id="SSF53041">
    <property type="entry name" value="Resolvase-like"/>
    <property type="match status" value="1"/>
</dbReference>
<proteinExistence type="predicted"/>
<dbReference type="Pfam" id="PF00239">
    <property type="entry name" value="Resolvase"/>
    <property type="match status" value="1"/>
</dbReference>
<gene>
    <name evidence="1" type="ORF">SAMEA3375112_01416</name>
</gene>
<dbReference type="InterPro" id="IPR036162">
    <property type="entry name" value="Resolvase-like_N_sf"/>
</dbReference>
<comment type="caution">
    <text evidence="1">The sequence shown here is derived from an EMBL/GenBank/DDBJ whole genome shotgun (WGS) entry which is preliminary data.</text>
</comment>
<evidence type="ECO:0000313" key="2">
    <source>
        <dbReference type="Proteomes" id="UP000189137"/>
    </source>
</evidence>
<dbReference type="GO" id="GO:0003677">
    <property type="term" value="F:DNA binding"/>
    <property type="evidence" value="ECO:0007669"/>
    <property type="project" value="InterPro"/>
</dbReference>
<evidence type="ECO:0000313" key="1">
    <source>
        <dbReference type="EMBL" id="SJS16971.1"/>
    </source>
</evidence>
<reference evidence="1 2" key="1">
    <citation type="submission" date="2017-02" db="EMBL/GenBank/DDBJ databases">
        <authorList>
            <consortium name="Pathogen Informatics"/>
        </authorList>
    </citation>
    <scope>NUCLEOTIDE SEQUENCE [LARGE SCALE GENOMIC DNA]</scope>
    <source>
        <strain evidence="1 2">VRECD0157</strain>
    </source>
</reference>
<dbReference type="RefSeq" id="WP_021364899.1">
    <property type="nucleotide sequence ID" value="NZ_AP031492.1"/>
</dbReference>
<dbReference type="EMBL" id="FUPS01000004">
    <property type="protein sequence ID" value="SJS16971.1"/>
    <property type="molecule type" value="Genomic_DNA"/>
</dbReference>
<dbReference type="InterPro" id="IPR025827">
    <property type="entry name" value="Zn_ribbon_recom_dom"/>
</dbReference>
<accession>A0A9X8RHY6</accession>
<dbReference type="Pfam" id="PF13408">
    <property type="entry name" value="Zn_ribbon_recom"/>
    <property type="match status" value="1"/>
</dbReference>
<organism evidence="1 2">
    <name type="scientific">Clostridioides difficile</name>
    <name type="common">Peptoclostridium difficile</name>
    <dbReference type="NCBI Taxonomy" id="1496"/>
    <lineage>
        <taxon>Bacteria</taxon>
        <taxon>Bacillati</taxon>
        <taxon>Bacillota</taxon>
        <taxon>Clostridia</taxon>
        <taxon>Peptostreptococcales</taxon>
        <taxon>Peptostreptococcaceae</taxon>
        <taxon>Clostridioides</taxon>
    </lineage>
</organism>
<dbReference type="InterPro" id="IPR050639">
    <property type="entry name" value="SSR_resolvase"/>
</dbReference>
<dbReference type="Pfam" id="PF07508">
    <property type="entry name" value="Recombinase"/>
    <property type="match status" value="1"/>
</dbReference>
<dbReference type="SMART" id="SM00857">
    <property type="entry name" value="Resolvase"/>
    <property type="match status" value="1"/>
</dbReference>
<dbReference type="PROSITE" id="PS51736">
    <property type="entry name" value="RECOMBINASES_3"/>
    <property type="match status" value="1"/>
</dbReference>
<sequence length="521" mass="59707">MTGKKAVVYARFSSDNQRDESIDAQLRAINEYADKNNIKIVNQFIDRAKSATSDKRPEFQNMIKFCEADTTGISMVIVHKLDRFSRDKYDSAMYKQKLKVKGIRVVSVLENLDNSPESLILESVIEGMAQYYSANLAREVAKGQKENALKALHNGGDAPLGYDVAHDKTYTVNEEEAQAVKIIFDRYIKGYSYSKIIDELNILGYKTKRGNKFGKNSLHGILNNEKYTGVYVFNKTQRKGVDGKRNGHKQKSEEEIIKIEGGMPQIIDKGVFKQAQDMIQKRKKTPGAHKATTTYLLTGLIKCGECGHAFQGNKRKDSYGNEYVSYRCGCRKQKRECNNREIKRDYLEEFILQELEKNILNDEAIPILSKALNEKLNDKNESNAELLKNLEQKLDKVNKEISNILNAIMNGIVNSMLKDKLDELEQVKFNLDLKMNELKIENKVVDGVGVTEDQIRGMFSRFKEFVLERNIPECKKFIGDYIKEVIVYKDHIEVIFNVVFCFVDNDITHDLHIITERGKIT</sequence>
<protein>
    <submittedName>
        <fullName evidence="1">Resolvase, N terminal domain</fullName>
    </submittedName>
</protein>
<name>A0A9X8RHY6_CLODI</name>
<dbReference type="InterPro" id="IPR006119">
    <property type="entry name" value="Resolv_N"/>
</dbReference>
<dbReference type="PANTHER" id="PTHR30461:SF23">
    <property type="entry name" value="DNA RECOMBINASE-RELATED"/>
    <property type="match status" value="1"/>
</dbReference>
<dbReference type="PANTHER" id="PTHR30461">
    <property type="entry name" value="DNA-INVERTASE FROM LAMBDOID PROPHAGE"/>
    <property type="match status" value="1"/>
</dbReference>
<dbReference type="AlphaFoldDB" id="A0A9X8RHY6"/>
<dbReference type="CDD" id="cd00338">
    <property type="entry name" value="Ser_Recombinase"/>
    <property type="match status" value="1"/>
</dbReference>
<dbReference type="PROSITE" id="PS51737">
    <property type="entry name" value="RECOMBINASE_DNA_BIND"/>
    <property type="match status" value="1"/>
</dbReference>
<dbReference type="InterPro" id="IPR038109">
    <property type="entry name" value="DNA_bind_recomb_sf"/>
</dbReference>